<dbReference type="EMBL" id="QTSX02006517">
    <property type="protein sequence ID" value="KAJ9053469.1"/>
    <property type="molecule type" value="Genomic_DNA"/>
</dbReference>
<proteinExistence type="predicted"/>
<gene>
    <name evidence="1" type="ORF">DSO57_1023982</name>
</gene>
<sequence>MEEASASCPTPAVTGPPIAPDYLRRLRRDIIPSAVCDFSMQSETSIPDFKLDHLFNTTWKLKLHQVLDFPEHSLEKNHLCFQNHVFHKIEVCGQVISIDSGVHGTQFEIDDGTAVLPCMIWSQLGNIVEFPSFTIGCCVTAEGKLNTGYGMRQLIIKRIEINRNQNARTAFASQAEKLMRDVYNRPWVPPTSMSSEHSRIKDEIHGKRIEKRQKAGEIFDYLQSKYMLDSEFSLEALQQDPALKKLTHSWSTESCSIKLILEELVTLGMIYKKGTISAVYGFVPHDQLQRHILEALRHPAHQLGAKADDIWQRIRWDHPEFADIPKQQVSDVLVELDEAGLIYECYHRMFKLSS</sequence>
<comment type="caution">
    <text evidence="1">The sequence shown here is derived from an EMBL/GenBank/DDBJ whole genome shotgun (WGS) entry which is preliminary data.</text>
</comment>
<name>A0ACC2RTP0_9FUNG</name>
<protein>
    <submittedName>
        <fullName evidence="1">Uncharacterized protein</fullName>
    </submittedName>
</protein>
<dbReference type="Proteomes" id="UP001165960">
    <property type="component" value="Unassembled WGS sequence"/>
</dbReference>
<evidence type="ECO:0000313" key="1">
    <source>
        <dbReference type="EMBL" id="KAJ9053469.1"/>
    </source>
</evidence>
<organism evidence="1 2">
    <name type="scientific">Entomophthora muscae</name>
    <dbReference type="NCBI Taxonomy" id="34485"/>
    <lineage>
        <taxon>Eukaryota</taxon>
        <taxon>Fungi</taxon>
        <taxon>Fungi incertae sedis</taxon>
        <taxon>Zoopagomycota</taxon>
        <taxon>Entomophthoromycotina</taxon>
        <taxon>Entomophthoromycetes</taxon>
        <taxon>Entomophthorales</taxon>
        <taxon>Entomophthoraceae</taxon>
        <taxon>Entomophthora</taxon>
    </lineage>
</organism>
<keyword evidence="2" id="KW-1185">Reference proteome</keyword>
<accession>A0ACC2RTP0</accession>
<reference evidence="1" key="1">
    <citation type="submission" date="2022-04" db="EMBL/GenBank/DDBJ databases">
        <title>Genome of the entomopathogenic fungus Entomophthora muscae.</title>
        <authorList>
            <person name="Elya C."/>
            <person name="Lovett B.R."/>
            <person name="Lee E."/>
            <person name="Macias A.M."/>
            <person name="Hajek A.E."/>
            <person name="De Bivort B.L."/>
            <person name="Kasson M.T."/>
            <person name="De Fine Licht H.H."/>
            <person name="Stajich J.E."/>
        </authorList>
    </citation>
    <scope>NUCLEOTIDE SEQUENCE</scope>
    <source>
        <strain evidence="1">Berkeley</strain>
    </source>
</reference>
<evidence type="ECO:0000313" key="2">
    <source>
        <dbReference type="Proteomes" id="UP001165960"/>
    </source>
</evidence>